<dbReference type="AlphaFoldDB" id="A0A3A4A0T7"/>
<sequence>MRHAPGNQGDSPRLNVGSEHPMDPEDLTMADGEDPTPENVERHRRLLEEKGRRAIDESAP</sequence>
<reference evidence="2 3" key="1">
    <citation type="submission" date="2018-09" db="EMBL/GenBank/DDBJ databases">
        <title>YIM 75507 draft genome.</title>
        <authorList>
            <person name="Tang S."/>
            <person name="Feng Y."/>
        </authorList>
    </citation>
    <scope>NUCLEOTIDE SEQUENCE [LARGE SCALE GENOMIC DNA]</scope>
    <source>
        <strain evidence="2 3">YIM 75507</strain>
    </source>
</reference>
<evidence type="ECO:0000313" key="3">
    <source>
        <dbReference type="Proteomes" id="UP000265768"/>
    </source>
</evidence>
<comment type="caution">
    <text evidence="2">The sequence shown here is derived from an EMBL/GenBank/DDBJ whole genome shotgun (WGS) entry which is preliminary data.</text>
</comment>
<evidence type="ECO:0000256" key="1">
    <source>
        <dbReference type="SAM" id="MobiDB-lite"/>
    </source>
</evidence>
<keyword evidence="3" id="KW-1185">Reference proteome</keyword>
<accession>A0A3A4A0T7</accession>
<dbReference type="EMBL" id="QZEY01000029">
    <property type="protein sequence ID" value="RJL20708.1"/>
    <property type="molecule type" value="Genomic_DNA"/>
</dbReference>
<feature type="compositionally biased region" description="Basic and acidic residues" evidence="1">
    <location>
        <begin position="46"/>
        <end position="60"/>
    </location>
</feature>
<feature type="region of interest" description="Disordered" evidence="1">
    <location>
        <begin position="1"/>
        <end position="60"/>
    </location>
</feature>
<feature type="compositionally biased region" description="Acidic residues" evidence="1">
    <location>
        <begin position="24"/>
        <end position="36"/>
    </location>
</feature>
<dbReference type="OrthoDB" id="3400680at2"/>
<name>A0A3A4A0T7_9ACTN</name>
<protein>
    <submittedName>
        <fullName evidence="2">Uncharacterized protein</fullName>
    </submittedName>
</protein>
<evidence type="ECO:0000313" key="2">
    <source>
        <dbReference type="EMBL" id="RJL20708.1"/>
    </source>
</evidence>
<proteinExistence type="predicted"/>
<organism evidence="2 3">
    <name type="scientific">Bailinhaonella thermotolerans</name>
    <dbReference type="NCBI Taxonomy" id="1070861"/>
    <lineage>
        <taxon>Bacteria</taxon>
        <taxon>Bacillati</taxon>
        <taxon>Actinomycetota</taxon>
        <taxon>Actinomycetes</taxon>
        <taxon>Streptosporangiales</taxon>
        <taxon>Streptosporangiaceae</taxon>
        <taxon>Bailinhaonella</taxon>
    </lineage>
</organism>
<dbReference type="Proteomes" id="UP000265768">
    <property type="component" value="Unassembled WGS sequence"/>
</dbReference>
<gene>
    <name evidence="2" type="ORF">D5H75_39040</name>
</gene>